<organism evidence="2 3">
    <name type="scientific">Streptomyces gardneri</name>
    <dbReference type="NCBI Taxonomy" id="66892"/>
    <lineage>
        <taxon>Bacteria</taxon>
        <taxon>Bacillati</taxon>
        <taxon>Actinomycetota</taxon>
        <taxon>Actinomycetes</taxon>
        <taxon>Kitasatosporales</taxon>
        <taxon>Streptomycetaceae</taxon>
        <taxon>Streptomyces</taxon>
    </lineage>
</organism>
<gene>
    <name evidence="2" type="ORF">SGA01_68930</name>
</gene>
<proteinExistence type="predicted"/>
<reference evidence="2 3" key="1">
    <citation type="submission" date="2019-06" db="EMBL/GenBank/DDBJ databases">
        <title>Whole genome shotgun sequence of Streptomyces gardneri NBRC 12865.</title>
        <authorList>
            <person name="Hosoyama A."/>
            <person name="Uohara A."/>
            <person name="Ohji S."/>
            <person name="Ichikawa N."/>
        </authorList>
    </citation>
    <scope>NUCLEOTIDE SEQUENCE [LARGE SCALE GENOMIC DNA]</scope>
    <source>
        <strain evidence="2 3">NBRC 12865</strain>
    </source>
</reference>
<keyword evidence="3" id="KW-1185">Reference proteome</keyword>
<sequence>MPGNLYIPVEATDDGTQRPYPANAPTPPWLGQNLRFTYNGVPDTKAYIGKKNNIVIGVKNKGDQPMDNVTVQAYVFAAGFGFGYPGYAAFRCDVDQPIQTVGAHSMATFVMKEPWEPVDTDGAPDKHYCILANVYQVGGEGKLLDYQDEHAVLDVDHNQHHGQCNIVVVPAPPPPPGGGGTTSKVPTTTFPPRGGNSEYMVRAEPVTTKPEESQLSLLRVRPGVAPGGGDTALGGLSLMTSKGPVPITLGTGTPGFDLRSELIPGLDTLFRFPEGPRDAIPTDIEVRLPEGAPLGSLHVFDVGLRTERGDLAGSGLRVMILVTE</sequence>
<protein>
    <recommendedName>
        <fullName evidence="4">CARDB domain-containing protein</fullName>
    </recommendedName>
</protein>
<accession>A0A4Y3RW39</accession>
<dbReference type="RefSeq" id="WP_141301598.1">
    <property type="nucleotide sequence ID" value="NZ_BJMN01000054.1"/>
</dbReference>
<comment type="caution">
    <text evidence="2">The sequence shown here is derived from an EMBL/GenBank/DDBJ whole genome shotgun (WGS) entry which is preliminary data.</text>
</comment>
<evidence type="ECO:0000256" key="1">
    <source>
        <dbReference type="SAM" id="MobiDB-lite"/>
    </source>
</evidence>
<dbReference type="Proteomes" id="UP000315226">
    <property type="component" value="Unassembled WGS sequence"/>
</dbReference>
<feature type="compositionally biased region" description="Low complexity" evidence="1">
    <location>
        <begin position="182"/>
        <end position="192"/>
    </location>
</feature>
<evidence type="ECO:0000313" key="2">
    <source>
        <dbReference type="EMBL" id="GEB61288.1"/>
    </source>
</evidence>
<dbReference type="OrthoDB" id="4128103at2"/>
<evidence type="ECO:0008006" key="4">
    <source>
        <dbReference type="Google" id="ProtNLM"/>
    </source>
</evidence>
<evidence type="ECO:0000313" key="3">
    <source>
        <dbReference type="Proteomes" id="UP000315226"/>
    </source>
</evidence>
<dbReference type="EMBL" id="BJMN01000054">
    <property type="protein sequence ID" value="GEB61288.1"/>
    <property type="molecule type" value="Genomic_DNA"/>
</dbReference>
<name>A0A4Y3RW39_9ACTN</name>
<dbReference type="AlphaFoldDB" id="A0A4Y3RW39"/>
<feature type="region of interest" description="Disordered" evidence="1">
    <location>
        <begin position="172"/>
        <end position="198"/>
    </location>
</feature>